<reference evidence="4 5" key="1">
    <citation type="submission" date="2016-12" db="EMBL/GenBank/DDBJ databases">
        <title>Analysis of the Molecular Diversity Among Cronobacter Species Isolated from Filth Flies Using a Pan Genomic DNA Microarray.</title>
        <authorList>
            <person name="Pava-Ripoll M."/>
            <person name="Tall B."/>
            <person name="Farber J."/>
            <person name="Fanning S."/>
            <person name="Lehner A."/>
            <person name="Stephan R."/>
            <person name="Pagotto F."/>
            <person name="Iverson C."/>
            <person name="Ziobro G."/>
            <person name="Miller A."/>
            <person name="Pearson R."/>
            <person name="Yan Q."/>
            <person name="Kim M."/>
            <person name="Jeong S."/>
            <person name="Park J."/>
            <person name="Jun S."/>
            <person name="Choi H."/>
            <person name="Chung T."/>
            <person name="Yoo Y."/>
            <person name="Park E."/>
            <person name="Hwang S."/>
            <person name="Lee B."/>
            <person name="Sathyamoorthy V."/>
            <person name="Carter L."/>
            <person name="Mammel M."/>
            <person name="Jackson S."/>
            <person name="Kothary M."/>
            <person name="Patel I."/>
            <person name="Grim C."/>
            <person name="Gopinath G."/>
            <person name="Gangiredla J."/>
            <person name="Chase H."/>
        </authorList>
    </citation>
    <scope>NUCLEOTIDE SEQUENCE [LARGE SCALE GENOMIC DNA]</scope>
    <source>
        <strain evidence="4 5">MOD1-Md1s</strain>
    </source>
</reference>
<dbReference type="InterPro" id="IPR050426">
    <property type="entry name" value="Glycosyltransferase_28"/>
</dbReference>
<dbReference type="CDD" id="cd03784">
    <property type="entry name" value="GT1_Gtf-like"/>
    <property type="match status" value="1"/>
</dbReference>
<dbReference type="InterPro" id="IPR002213">
    <property type="entry name" value="UDP_glucos_trans"/>
</dbReference>
<dbReference type="Pfam" id="PF00201">
    <property type="entry name" value="UDPGT"/>
    <property type="match status" value="1"/>
</dbReference>
<dbReference type="Proteomes" id="UP000469927">
    <property type="component" value="Unassembled WGS sequence"/>
</dbReference>
<evidence type="ECO:0000313" key="4">
    <source>
        <dbReference type="EMBL" id="PUX07145.1"/>
    </source>
</evidence>
<dbReference type="EMBL" id="MSAE01000073">
    <property type="protein sequence ID" value="PUX07145.1"/>
    <property type="molecule type" value="Genomic_DNA"/>
</dbReference>
<accession>A0A2T7AHJ6</accession>
<reference evidence="3 6" key="2">
    <citation type="submission" date="2019-08" db="EMBL/GenBank/DDBJ databases">
        <title>Prevalence, distribution, and phylogeny of type two toxin-antitoxin genes possessed by Cronobacter species where C. sakazakii homologs follow sequence type lineages.</title>
        <authorList>
            <person name="Finkelstein S."/>
            <person name="Negrete F."/>
            <person name="Jang H."/>
            <person name="Gopinath G.R."/>
            <person name="Tall B.D."/>
        </authorList>
    </citation>
    <scope>NUCLEOTIDE SEQUENCE [LARGE SCALE GENOMIC DNA]</scope>
    <source>
        <strain evidence="3 6">MOD1_GK1257</strain>
    </source>
</reference>
<dbReference type="SUPFAM" id="SSF53756">
    <property type="entry name" value="UDP-Glycosyltransferase/glycogen phosphorylase"/>
    <property type="match status" value="1"/>
</dbReference>
<proteinExistence type="inferred from homology"/>
<organism evidence="4 5">
    <name type="scientific">Cronobacter muytjensii</name>
    <dbReference type="NCBI Taxonomy" id="413501"/>
    <lineage>
        <taxon>Bacteria</taxon>
        <taxon>Pseudomonadati</taxon>
        <taxon>Pseudomonadota</taxon>
        <taxon>Gammaproteobacteria</taxon>
        <taxon>Enterobacterales</taxon>
        <taxon>Enterobacteriaceae</taxon>
        <taxon>Cronobacter</taxon>
    </lineage>
</organism>
<evidence type="ECO:0000313" key="5">
    <source>
        <dbReference type="Proteomes" id="UP000244378"/>
    </source>
</evidence>
<comment type="caution">
    <text evidence="4">The sequence shown here is derived from an EMBL/GenBank/DDBJ whole genome shotgun (WGS) entry which is preliminary data.</text>
</comment>
<evidence type="ECO:0000256" key="1">
    <source>
        <dbReference type="ARBA" id="ARBA00022679"/>
    </source>
</evidence>
<dbReference type="GO" id="GO:0008194">
    <property type="term" value="F:UDP-glycosyltransferase activity"/>
    <property type="evidence" value="ECO:0007669"/>
    <property type="project" value="InterPro"/>
</dbReference>
<dbReference type="PROSITE" id="PS00375">
    <property type="entry name" value="UDPGT"/>
    <property type="match status" value="1"/>
</dbReference>
<dbReference type="RefSeq" id="WP_075194167.1">
    <property type="nucleotide sequence ID" value="NZ_JADKNN010000015.1"/>
</dbReference>
<dbReference type="AlphaFoldDB" id="A0A2T7AHJ6"/>
<dbReference type="Gene3D" id="3.40.50.2000">
    <property type="entry name" value="Glycogen Phosphorylase B"/>
    <property type="match status" value="2"/>
</dbReference>
<evidence type="ECO:0000256" key="2">
    <source>
        <dbReference type="RuleBase" id="RU003718"/>
    </source>
</evidence>
<dbReference type="GO" id="GO:0017000">
    <property type="term" value="P:antibiotic biosynthetic process"/>
    <property type="evidence" value="ECO:0007669"/>
    <property type="project" value="UniProtKB-ARBA"/>
</dbReference>
<dbReference type="InterPro" id="IPR035595">
    <property type="entry name" value="UDP_glycos_trans_CS"/>
</dbReference>
<sequence>MSHYAVITPPLYSHVHAMQALAQELLARGHRITFIQQAEARTLLDDPRIGFYPVGEQSHPPGSLARTLRLTAHPGGPAMLSLIHDLARTTDMLCRELPDALTRLGIDGLIVDQMEAAGGIVAEALGLPFVSVACALPVNREPGLPLPVMPFRYAQTPRARKIYHAGQQVHDWLMRRHGAVIAHHAQRFGLAPRHGLHDCLSPLAQISQTLGALDFPRHSLPACFHAVGPLRPPQPTVSEPLPDAARPRVFASLGTLQGHRYGLFRTIARACRDAGAELLVAHCGGLNPAQAAKLEACGATRVTAFTDQPLALSQSHAVITHGGLNTVMDAVASATPLLVVPLAFDQPGVAARVEYCGIGRRVSRFAGRRAFTRQLQALLGDASCRTRLAAMQRALAQAGGATRAAQVTEQALQERRPVIAQARP</sequence>
<name>A0A2T7AHJ6_9ENTR</name>
<keyword evidence="6" id="KW-1185">Reference proteome</keyword>
<dbReference type="EMBL" id="WAGD01000046">
    <property type="protein sequence ID" value="KAB0875623.1"/>
    <property type="molecule type" value="Genomic_DNA"/>
</dbReference>
<keyword evidence="1 2" id="KW-0808">Transferase</keyword>
<dbReference type="PANTHER" id="PTHR48050:SF13">
    <property type="entry name" value="STEROL 3-BETA-GLUCOSYLTRANSFERASE UGT80A2"/>
    <property type="match status" value="1"/>
</dbReference>
<comment type="similarity">
    <text evidence="2">Belongs to the UDP-glycosyltransferase family.</text>
</comment>
<evidence type="ECO:0000313" key="3">
    <source>
        <dbReference type="EMBL" id="KAB0875623.1"/>
    </source>
</evidence>
<evidence type="ECO:0000313" key="6">
    <source>
        <dbReference type="Proteomes" id="UP000469927"/>
    </source>
</evidence>
<dbReference type="Proteomes" id="UP000244378">
    <property type="component" value="Unassembled WGS sequence"/>
</dbReference>
<dbReference type="PANTHER" id="PTHR48050">
    <property type="entry name" value="STEROL 3-BETA-GLUCOSYLTRANSFERASE"/>
    <property type="match status" value="1"/>
</dbReference>
<gene>
    <name evidence="4" type="ORF">AUN14_20815</name>
    <name evidence="3" type="ORF">FZI19_15180</name>
</gene>
<protein>
    <submittedName>
        <fullName evidence="3">Glycosyltransferase family 1 protein</fullName>
    </submittedName>
    <submittedName>
        <fullName evidence="4">Zeaxanthin glucosyltransferase</fullName>
    </submittedName>
</protein>
<keyword evidence="2" id="KW-0328">Glycosyltransferase</keyword>
<dbReference type="OrthoDB" id="9805366at2"/>